<gene>
    <name evidence="3" type="primary">LOC106469398</name>
</gene>
<dbReference type="PANTHER" id="PTHR13410">
    <property type="entry name" value="PROTEIN PBDC1"/>
    <property type="match status" value="1"/>
</dbReference>
<dbReference type="Gene3D" id="1.10.3560.10">
    <property type="entry name" value="yst0336 like domain"/>
    <property type="match status" value="1"/>
</dbReference>
<sequence length="174" mass="19994">MSANISQGVSPDDALTAANVLSRPAEEFGNDPTLESAWALKAIEHMEVYFNQLLCSVDPQILRLTPHDNTIYEKFRGEFPDFNVKLISEDQLKSREAKEKWRSFCNQFDGKVEDFNFGTLVRLDSQKDYSEENTIFVTRIQFYAIEIARNKEGHNDCIRTVYKPSSRKSNKSNS</sequence>
<proteinExistence type="predicted"/>
<evidence type="ECO:0000259" key="1">
    <source>
        <dbReference type="Pfam" id="PF04669"/>
    </source>
</evidence>
<dbReference type="InterPro" id="IPR021148">
    <property type="entry name" value="Polysacc_synth_dom"/>
</dbReference>
<evidence type="ECO:0000313" key="2">
    <source>
        <dbReference type="Proteomes" id="UP000694941"/>
    </source>
</evidence>
<organism evidence="2 3">
    <name type="scientific">Limulus polyphemus</name>
    <name type="common">Atlantic horseshoe crab</name>
    <dbReference type="NCBI Taxonomy" id="6850"/>
    <lineage>
        <taxon>Eukaryota</taxon>
        <taxon>Metazoa</taxon>
        <taxon>Ecdysozoa</taxon>
        <taxon>Arthropoda</taxon>
        <taxon>Chelicerata</taxon>
        <taxon>Merostomata</taxon>
        <taxon>Xiphosura</taxon>
        <taxon>Limulidae</taxon>
        <taxon>Limulus</taxon>
    </lineage>
</organism>
<accession>A0ABM1TCL8</accession>
<feature type="domain" description="Polysaccharide biosynthesis" evidence="1">
    <location>
        <begin position="34"/>
        <end position="158"/>
    </location>
</feature>
<dbReference type="PANTHER" id="PTHR13410:SF9">
    <property type="entry name" value="PROTEIN PBDC1"/>
    <property type="match status" value="1"/>
</dbReference>
<dbReference type="Pfam" id="PF04669">
    <property type="entry name" value="PBDC1"/>
    <property type="match status" value="1"/>
</dbReference>
<reference evidence="3" key="1">
    <citation type="submission" date="2025-08" db="UniProtKB">
        <authorList>
            <consortium name="RefSeq"/>
        </authorList>
    </citation>
    <scope>IDENTIFICATION</scope>
    <source>
        <tissue evidence="3">Muscle</tissue>
    </source>
</reference>
<name>A0ABM1TCL8_LIMPO</name>
<protein>
    <submittedName>
        <fullName evidence="3">Protein PBDC1-like</fullName>
    </submittedName>
</protein>
<keyword evidence="2" id="KW-1185">Reference proteome</keyword>
<dbReference type="Proteomes" id="UP000694941">
    <property type="component" value="Unplaced"/>
</dbReference>
<dbReference type="InterPro" id="IPR008476">
    <property type="entry name" value="PBDC1_metazoa/fungi"/>
</dbReference>
<dbReference type="GeneID" id="106469398"/>
<dbReference type="RefSeq" id="XP_022253624.1">
    <property type="nucleotide sequence ID" value="XM_022397916.1"/>
</dbReference>
<dbReference type="InterPro" id="IPR023139">
    <property type="entry name" value="PBDC1-like_dom_sf"/>
</dbReference>
<evidence type="ECO:0000313" key="3">
    <source>
        <dbReference type="RefSeq" id="XP_022253624.1"/>
    </source>
</evidence>